<evidence type="ECO:0000313" key="3">
    <source>
        <dbReference type="Proteomes" id="UP001168338"/>
    </source>
</evidence>
<keyword evidence="3" id="KW-1185">Reference proteome</keyword>
<comment type="caution">
    <text evidence="2">The sequence shown here is derived from an EMBL/GenBank/DDBJ whole genome shotgun (WGS) entry which is preliminary data.</text>
</comment>
<dbReference type="EMBL" id="VCYH01000018">
    <property type="protein sequence ID" value="MDN7026222.1"/>
    <property type="molecule type" value="Genomic_DNA"/>
</dbReference>
<dbReference type="InterPro" id="IPR001054">
    <property type="entry name" value="A/G_cyclase"/>
</dbReference>
<gene>
    <name evidence="2" type="ORF">FGU65_15275</name>
</gene>
<name>A0ABT8ME54_9EURY</name>
<proteinExistence type="predicted"/>
<dbReference type="InterPro" id="IPR011050">
    <property type="entry name" value="Pectin_lyase_fold/virulence"/>
</dbReference>
<reference evidence="2" key="1">
    <citation type="submission" date="2019-05" db="EMBL/GenBank/DDBJ databases">
        <title>Methanoculleus sp. FWC-SCC1, a methanogenic archaeon isolated from deep marine cold seep.</title>
        <authorList>
            <person name="Chen Y.-W."/>
            <person name="Chen S.-C."/>
            <person name="Teng N.-H."/>
            <person name="Lai M.-C."/>
        </authorList>
    </citation>
    <scope>NUCLEOTIDE SEQUENCE</scope>
    <source>
        <strain evidence="2">FWC-SCC1</strain>
    </source>
</reference>
<evidence type="ECO:0000313" key="2">
    <source>
        <dbReference type="EMBL" id="MDN7026222.1"/>
    </source>
</evidence>
<protein>
    <recommendedName>
        <fullName evidence="1">Guanylate cyclase domain-containing protein</fullName>
    </recommendedName>
</protein>
<dbReference type="Gene3D" id="2.160.20.10">
    <property type="entry name" value="Single-stranded right-handed beta-helix, Pectin lyase-like"/>
    <property type="match status" value="1"/>
</dbReference>
<sequence>MDSMQNRGKIPTNILFRSMIILIFVGLLAVPAAAEEAAPTAVRVNATYDETTPDYGVLNFSSIQKAVDTVAAGGIVAVDAGTYTENLTVHQTVFLGTDRGAVIDAMGRGIGILIEADGVFIASFTVTNATTYGIAGDRVNNLTIRNTTVTVVSDETTPEIPAGIYLKEGTGHLVADNNVTVTSDLPKAAGIIASYVESSEVSNNTVSVDAARNADAPSDITALHDPAAAPWDQAAGHETVPALSTDAVYCEPYGIVATGTGLIVDGNSIGVAATCLGGSDEQIFCQAFPRGIQSDGESIEITENIIEITSNATDDALGEGIMAMGELSLIEGNCIILEATGLAANPWGIGLYSVPKGRVIGNEIIILVRANTVGQVHATTCGIGVHYSEKAQVLENIVDYTAYIGGGDAGSLEAGIEGIFVDTCYQSEVAGNEVCVDITLLAGMNPLILGSEDSRLASTAAAVHADLTGQSVEGWTGAIALHVDGSNEAWVTDNEIETKAQFLSLNVARNVSEVNGGVMAAGLLIRNAADAVASGNTIEAEFRTGGGSVAIGGNSSVACTNLVSQVFGVLLSDAEDAEVSDNAIAIESTQASLAVSQAVSAESGGLMGVLDDETAEDETEMNAFAASLDEEGTYAEELWDSLNETALARTRTTALSAGIYAGTDADTGIFDNIVDVGIASSVTDIAVHEVVAEDALTDVRDTAAGFGIIGPSGSEAWISGNNVTVAAASSIGAGSAEGEITPAVAADVRSQSQMRTTAHGIIGLAPGNEISDNVVTVAALGEGETVAARKGGQDGMDIARSRLTTRAVGITIRDVDQDSVNEVSGNTVEILSLLAPTAVAEGTAGRVGALIEGRAAGVGIRAPRAEISGNTVDVLSRVENATAVAEELSALEVRSETYALAIARGIVTRKATVTDNAVAAEGIASGTVVAVTEELLENARGDIFVGGIGLGIHDRALSTMTQNNVSGSALASGFGYIEGYRPEGLGIGFS</sequence>
<organism evidence="2 3">
    <name type="scientific">Methanoculleus frigidifontis</name>
    <dbReference type="NCBI Taxonomy" id="2584085"/>
    <lineage>
        <taxon>Archaea</taxon>
        <taxon>Methanobacteriati</taxon>
        <taxon>Methanobacteriota</taxon>
        <taxon>Stenosarchaea group</taxon>
        <taxon>Methanomicrobia</taxon>
        <taxon>Methanomicrobiales</taxon>
        <taxon>Methanomicrobiaceae</taxon>
        <taxon>Methanoculleus</taxon>
    </lineage>
</organism>
<evidence type="ECO:0000259" key="1">
    <source>
        <dbReference type="PROSITE" id="PS50125"/>
    </source>
</evidence>
<feature type="non-terminal residue" evidence="2">
    <location>
        <position position="990"/>
    </location>
</feature>
<dbReference type="PROSITE" id="PS50125">
    <property type="entry name" value="GUANYLATE_CYCLASE_2"/>
    <property type="match status" value="1"/>
</dbReference>
<dbReference type="InterPro" id="IPR012334">
    <property type="entry name" value="Pectin_lyas_fold"/>
</dbReference>
<dbReference type="Proteomes" id="UP001168338">
    <property type="component" value="Unassembled WGS sequence"/>
</dbReference>
<dbReference type="SUPFAM" id="SSF51126">
    <property type="entry name" value="Pectin lyase-like"/>
    <property type="match status" value="1"/>
</dbReference>
<accession>A0ABT8ME54</accession>
<feature type="domain" description="Guanylate cyclase" evidence="1">
    <location>
        <begin position="846"/>
        <end position="879"/>
    </location>
</feature>